<organism evidence="2 3">
    <name type="scientific">Sphingobacterium corticibacter</name>
    <dbReference type="NCBI Taxonomy" id="2171749"/>
    <lineage>
        <taxon>Bacteria</taxon>
        <taxon>Pseudomonadati</taxon>
        <taxon>Bacteroidota</taxon>
        <taxon>Sphingobacteriia</taxon>
        <taxon>Sphingobacteriales</taxon>
        <taxon>Sphingobacteriaceae</taxon>
        <taxon>Sphingobacterium</taxon>
    </lineage>
</organism>
<feature type="transmembrane region" description="Helical" evidence="1">
    <location>
        <begin position="240"/>
        <end position="260"/>
    </location>
</feature>
<keyword evidence="1" id="KW-0472">Membrane</keyword>
<evidence type="ECO:0000256" key="1">
    <source>
        <dbReference type="SAM" id="Phobius"/>
    </source>
</evidence>
<keyword evidence="1" id="KW-1133">Transmembrane helix</keyword>
<dbReference type="Proteomes" id="UP000245627">
    <property type="component" value="Unassembled WGS sequence"/>
</dbReference>
<name>A0A2T8HJA3_9SPHI</name>
<dbReference type="OrthoDB" id="793362at2"/>
<reference evidence="2 3" key="1">
    <citation type="submission" date="2018-04" db="EMBL/GenBank/DDBJ databases">
        <title>Sphingobacterium cortibacter sp. nov.</title>
        <authorList>
            <person name="Li Y."/>
        </authorList>
    </citation>
    <scope>NUCLEOTIDE SEQUENCE [LARGE SCALE GENOMIC DNA]</scope>
    <source>
        <strain evidence="2 3">2c-3</strain>
    </source>
</reference>
<evidence type="ECO:0000313" key="2">
    <source>
        <dbReference type="EMBL" id="PVH25450.1"/>
    </source>
</evidence>
<feature type="transmembrane region" description="Helical" evidence="1">
    <location>
        <begin position="84"/>
        <end position="102"/>
    </location>
</feature>
<feature type="transmembrane region" description="Helical" evidence="1">
    <location>
        <begin position="212"/>
        <end position="234"/>
    </location>
</feature>
<dbReference type="RefSeq" id="WP_116776034.1">
    <property type="nucleotide sequence ID" value="NZ_QDKG01000003.1"/>
</dbReference>
<feature type="transmembrane region" description="Helical" evidence="1">
    <location>
        <begin position="272"/>
        <end position="292"/>
    </location>
</feature>
<evidence type="ECO:0000313" key="3">
    <source>
        <dbReference type="Proteomes" id="UP000245627"/>
    </source>
</evidence>
<keyword evidence="3" id="KW-1185">Reference proteome</keyword>
<comment type="caution">
    <text evidence="2">The sequence shown here is derived from an EMBL/GenBank/DDBJ whole genome shotgun (WGS) entry which is preliminary data.</text>
</comment>
<gene>
    <name evidence="2" type="ORF">DC487_11100</name>
</gene>
<feature type="transmembrane region" description="Helical" evidence="1">
    <location>
        <begin position="47"/>
        <end position="63"/>
    </location>
</feature>
<feature type="transmembrane region" description="Helical" evidence="1">
    <location>
        <begin position="173"/>
        <end position="191"/>
    </location>
</feature>
<feature type="transmembrane region" description="Helical" evidence="1">
    <location>
        <begin position="108"/>
        <end position="128"/>
    </location>
</feature>
<sequence length="304" mass="35066">MNFYCRLQFRSLKRSLEEAGLHIAAACVLLVLGYAGLFYAAKQSPTVASLILLFVQYSLVQHLNDQDRRDFLKQLFPSRSFTRLLLYENTLVTLPLALVAVYSSAWLAVLGLIILPVVYYHLATWHISTASMPTPFSRKPFEFIILFRRWWFVFVILHMLLGIALYVGNENLAFILLFVQIILSLQAYDVVEDELLVWNYSLSPQAFLQHKVTRGILHCLLLSAPMLFALLIAYPENVLIIALIVIVGLLLLLLSILMKYSSYPRRPGLMEILLTISAVVTMILIPYLYYYFYKKSIHQFQKYL</sequence>
<dbReference type="AlphaFoldDB" id="A0A2T8HJA3"/>
<protein>
    <submittedName>
        <fullName evidence="2">Uncharacterized protein</fullName>
    </submittedName>
</protein>
<proteinExistence type="predicted"/>
<feature type="transmembrane region" description="Helical" evidence="1">
    <location>
        <begin position="21"/>
        <end position="41"/>
    </location>
</feature>
<feature type="transmembrane region" description="Helical" evidence="1">
    <location>
        <begin position="149"/>
        <end position="167"/>
    </location>
</feature>
<keyword evidence="1" id="KW-0812">Transmembrane</keyword>
<accession>A0A2T8HJA3</accession>
<dbReference type="EMBL" id="QDKG01000003">
    <property type="protein sequence ID" value="PVH25450.1"/>
    <property type="molecule type" value="Genomic_DNA"/>
</dbReference>